<evidence type="ECO:0000313" key="3">
    <source>
        <dbReference type="Proteomes" id="UP000001989"/>
    </source>
</evidence>
<dbReference type="SUPFAM" id="SSF53474">
    <property type="entry name" value="alpha/beta-Hydrolases"/>
    <property type="match status" value="1"/>
</dbReference>
<accession>A0A9J9HB86</accession>
<dbReference type="Gene3D" id="3.40.50.1820">
    <property type="entry name" value="alpha/beta hydrolase"/>
    <property type="match status" value="1"/>
</dbReference>
<dbReference type="InterPro" id="IPR029058">
    <property type="entry name" value="AB_hydrolase_fold"/>
</dbReference>
<keyword evidence="1" id="KW-0732">Signal</keyword>
<dbReference type="InterPro" id="IPR050228">
    <property type="entry name" value="Carboxylesterase_BioH"/>
</dbReference>
<feature type="chain" id="PRO_5039914398" description="Esterase" evidence="1">
    <location>
        <begin position="32"/>
        <end position="341"/>
    </location>
</feature>
<dbReference type="Proteomes" id="UP000001989">
    <property type="component" value="Chromosome"/>
</dbReference>
<dbReference type="EMBL" id="CP000699">
    <property type="protein sequence ID" value="ABQ68229.1"/>
    <property type="molecule type" value="Genomic_DNA"/>
</dbReference>
<feature type="signal peptide" evidence="1">
    <location>
        <begin position="1"/>
        <end position="31"/>
    </location>
</feature>
<gene>
    <name evidence="2" type="ordered locus">Swit_1869</name>
</gene>
<proteinExistence type="predicted"/>
<evidence type="ECO:0008006" key="4">
    <source>
        <dbReference type="Google" id="ProtNLM"/>
    </source>
</evidence>
<protein>
    <recommendedName>
        <fullName evidence="4">Esterase</fullName>
    </recommendedName>
</protein>
<evidence type="ECO:0000313" key="2">
    <source>
        <dbReference type="EMBL" id="ABQ68229.1"/>
    </source>
</evidence>
<keyword evidence="3" id="KW-1185">Reference proteome</keyword>
<name>A0A9J9HB86_RHIWR</name>
<sequence>MEGTRRQSRRLPWRRAGIGLAILACSHAAAAGEGGLPAIAAIGHFYVAGREVSHGAPGAPIETGQVYVHYVRLARPRLPVPLLLIPGGSLSGAAYETTPDGRPGWQSDFLAMGYSVLVADSGQAGRTPPAPPAAGDAPPAIRDKAFLWETFRIGPPGSWRADPAARRPYPAGRFPVAGFDAFARQVFPRYRPPLDEEVARTAALYDRACPCVVVAHSAAGPIAERAALLRPDRVAALVLVEPSGGIGLSPDQAARLRAIPHLYLWGDHVDQDAGWRDQYAGAARDFAMLRSAGGASSSAWIDLPRQGVAGNSHMLMMDDNSRAVARRVARWIARRGIDRPR</sequence>
<dbReference type="AlphaFoldDB" id="A0A9J9HB86"/>
<reference evidence="2 3" key="1">
    <citation type="journal article" date="2010" name="J. Bacteriol.">
        <title>Genome sequence of the dioxin-mineralizing bacterium Sphingomonas wittichii RW1.</title>
        <authorList>
            <person name="Miller T.R."/>
            <person name="Delcher A.L."/>
            <person name="Salzberg S.L."/>
            <person name="Saunders E."/>
            <person name="Detter J.C."/>
            <person name="Halden R.U."/>
        </authorList>
    </citation>
    <scope>NUCLEOTIDE SEQUENCE [LARGE SCALE GENOMIC DNA]</scope>
    <source>
        <strain evidence="3">DSM 6014 / CCUG 31198 / JCM 15750 / NBRC 105917 / EY 4224 / RW1</strain>
    </source>
</reference>
<evidence type="ECO:0000256" key="1">
    <source>
        <dbReference type="SAM" id="SignalP"/>
    </source>
</evidence>
<dbReference type="PANTHER" id="PTHR43194">
    <property type="entry name" value="HYDROLASE ALPHA/BETA FOLD FAMILY"/>
    <property type="match status" value="1"/>
</dbReference>
<dbReference type="PANTHER" id="PTHR43194:SF5">
    <property type="entry name" value="PIMELOYL-[ACYL-CARRIER PROTEIN] METHYL ESTER ESTERASE"/>
    <property type="match status" value="1"/>
</dbReference>
<organism evidence="2 3">
    <name type="scientific">Rhizorhabdus wittichii (strain DSM 6014 / CCUG 31198 / JCM 15750 / NBRC 105917 / EY 4224 / RW1)</name>
    <name type="common">Sphingomonas wittichii</name>
    <dbReference type="NCBI Taxonomy" id="392499"/>
    <lineage>
        <taxon>Bacteria</taxon>
        <taxon>Pseudomonadati</taxon>
        <taxon>Pseudomonadota</taxon>
        <taxon>Alphaproteobacteria</taxon>
        <taxon>Sphingomonadales</taxon>
        <taxon>Sphingomonadaceae</taxon>
        <taxon>Rhizorhabdus</taxon>
    </lineage>
</organism>
<dbReference type="KEGG" id="swi:Swit_1869"/>